<sequence>MPARNSCLRVQLECTCTREQLVGDMQCLLYHRQDKLRRNQEPSLLHTLYSGSYLNVEKTSYCFQMFVKATWQVMPQSCTAG</sequence>
<comment type="caution">
    <text evidence="1">The sequence shown here is derived from an EMBL/GenBank/DDBJ whole genome shotgun (WGS) entry which is preliminary data.</text>
</comment>
<accession>A0AAN7NS54</accession>
<name>A0AAN7NS54_MYCAM</name>
<gene>
    <name evidence="1" type="ORF">QYF61_011461</name>
</gene>
<dbReference type="AlphaFoldDB" id="A0AAN7NS54"/>
<dbReference type="EMBL" id="JAUNZN010000001">
    <property type="protein sequence ID" value="KAK4830519.1"/>
    <property type="molecule type" value="Genomic_DNA"/>
</dbReference>
<keyword evidence="2" id="KW-1185">Reference proteome</keyword>
<reference evidence="1 2" key="1">
    <citation type="journal article" date="2023" name="J. Hered.">
        <title>Chromosome-level genome of the wood stork (Mycteria americana) provides insight into avian chromosome evolution.</title>
        <authorList>
            <person name="Flamio R. Jr."/>
            <person name="Ramstad K.M."/>
        </authorList>
    </citation>
    <scope>NUCLEOTIDE SEQUENCE [LARGE SCALE GENOMIC DNA]</scope>
    <source>
        <strain evidence="1">JAX WOST 10</strain>
    </source>
</reference>
<evidence type="ECO:0000313" key="1">
    <source>
        <dbReference type="EMBL" id="KAK4830519.1"/>
    </source>
</evidence>
<dbReference type="Proteomes" id="UP001333110">
    <property type="component" value="Unassembled WGS sequence"/>
</dbReference>
<protein>
    <submittedName>
        <fullName evidence="1">Uncharacterized protein</fullName>
    </submittedName>
</protein>
<organism evidence="1 2">
    <name type="scientific">Mycteria americana</name>
    <name type="common">Wood stork</name>
    <dbReference type="NCBI Taxonomy" id="33587"/>
    <lineage>
        <taxon>Eukaryota</taxon>
        <taxon>Metazoa</taxon>
        <taxon>Chordata</taxon>
        <taxon>Craniata</taxon>
        <taxon>Vertebrata</taxon>
        <taxon>Euteleostomi</taxon>
        <taxon>Archelosauria</taxon>
        <taxon>Archosauria</taxon>
        <taxon>Dinosauria</taxon>
        <taxon>Saurischia</taxon>
        <taxon>Theropoda</taxon>
        <taxon>Coelurosauria</taxon>
        <taxon>Aves</taxon>
        <taxon>Neognathae</taxon>
        <taxon>Neoaves</taxon>
        <taxon>Aequornithes</taxon>
        <taxon>Ciconiiformes</taxon>
        <taxon>Ciconiidae</taxon>
        <taxon>Mycteria</taxon>
    </lineage>
</organism>
<proteinExistence type="predicted"/>
<evidence type="ECO:0000313" key="2">
    <source>
        <dbReference type="Proteomes" id="UP001333110"/>
    </source>
</evidence>